<dbReference type="Pfam" id="PF07332">
    <property type="entry name" value="Phage_holin_3_6"/>
    <property type="match status" value="1"/>
</dbReference>
<name>A0A7X6D5E4_9ACTN</name>
<evidence type="ECO:0000256" key="1">
    <source>
        <dbReference type="SAM" id="MobiDB-lite"/>
    </source>
</evidence>
<dbReference type="AlphaFoldDB" id="A0A7X6D5E4"/>
<dbReference type="Proteomes" id="UP000578686">
    <property type="component" value="Unassembled WGS sequence"/>
</dbReference>
<keyword evidence="2" id="KW-0472">Membrane</keyword>
<accession>A0A7X6D5E4</accession>
<keyword evidence="2" id="KW-1133">Transmembrane helix</keyword>
<evidence type="ECO:0000256" key="2">
    <source>
        <dbReference type="SAM" id="Phobius"/>
    </source>
</evidence>
<dbReference type="InterPro" id="IPR009937">
    <property type="entry name" value="Phage_holin_3_6"/>
</dbReference>
<proteinExistence type="predicted"/>
<reference evidence="3 4" key="1">
    <citation type="submission" date="2020-03" db="EMBL/GenBank/DDBJ databases">
        <title>Draft genome of Streptomyces sp. ventii, isolated from the Axial Seamount in the Pacific Ocean, and resequencing of the two type strains Streptomyces lonarensis strain NCL 716 and Streptomyces bohaiensis strain 11A07.</title>
        <authorList>
            <person name="Loughran R.M."/>
            <person name="Pfannmuller K.M."/>
            <person name="Wasson B.J."/>
            <person name="Deadmond M.C."/>
            <person name="Paddock B.E."/>
            <person name="Koyack M.J."/>
            <person name="Gallegos D.A."/>
            <person name="Mitchell E.A."/>
            <person name="Ushijima B."/>
            <person name="Saw J.H."/>
            <person name="Mcphail K.L."/>
            <person name="Videau P."/>
        </authorList>
    </citation>
    <scope>NUCLEOTIDE SEQUENCE [LARGE SCALE GENOMIC DNA]</scope>
    <source>
        <strain evidence="3 4">NCL716</strain>
    </source>
</reference>
<evidence type="ECO:0000313" key="3">
    <source>
        <dbReference type="EMBL" id="NJQ08512.1"/>
    </source>
</evidence>
<organism evidence="3 4">
    <name type="scientific">Streptomyces lonarensis</name>
    <dbReference type="NCBI Taxonomy" id="700599"/>
    <lineage>
        <taxon>Bacteria</taxon>
        <taxon>Bacillati</taxon>
        <taxon>Actinomycetota</taxon>
        <taxon>Actinomycetes</taxon>
        <taxon>Kitasatosporales</taxon>
        <taxon>Streptomycetaceae</taxon>
        <taxon>Streptomyces</taxon>
    </lineage>
</organism>
<feature type="compositionally biased region" description="Basic and acidic residues" evidence="1">
    <location>
        <begin position="131"/>
        <end position="144"/>
    </location>
</feature>
<dbReference type="RefSeq" id="WP_167974439.1">
    <property type="nucleotide sequence ID" value="NZ_BHZG01000451.1"/>
</dbReference>
<dbReference type="EMBL" id="JAAVJD010000326">
    <property type="protein sequence ID" value="NJQ08512.1"/>
    <property type="molecule type" value="Genomic_DNA"/>
</dbReference>
<comment type="caution">
    <text evidence="3">The sequence shown here is derived from an EMBL/GenBank/DDBJ whole genome shotgun (WGS) entry which is preliminary data.</text>
</comment>
<keyword evidence="2" id="KW-0812">Transmembrane</keyword>
<feature type="transmembrane region" description="Helical" evidence="2">
    <location>
        <begin position="51"/>
        <end position="72"/>
    </location>
</feature>
<protein>
    <submittedName>
        <fullName evidence="3">Phage holin family protein</fullName>
    </submittedName>
</protein>
<feature type="transmembrane region" description="Helical" evidence="2">
    <location>
        <begin position="78"/>
        <end position="102"/>
    </location>
</feature>
<feature type="region of interest" description="Disordered" evidence="1">
    <location>
        <begin position="111"/>
        <end position="144"/>
    </location>
</feature>
<sequence length="144" mass="15325">MSAADEGRSIGKLVAEASGQMSELMRDEIALAKAKLREDVQRGKKGGSAGAVALVFLVLAPFPLTAALVFWLRNWWDLPLAIAFLIVGALYLVIAGIAGLVAKREFQRMPKPDIGSSAKESAAVLSNVKPRPREGADEGDRLPA</sequence>
<gene>
    <name evidence="3" type="ORF">HCN56_23780</name>
</gene>
<keyword evidence="4" id="KW-1185">Reference proteome</keyword>
<evidence type="ECO:0000313" key="4">
    <source>
        <dbReference type="Proteomes" id="UP000578686"/>
    </source>
</evidence>